<evidence type="ECO:0000256" key="3">
    <source>
        <dbReference type="ARBA" id="ARBA00022692"/>
    </source>
</evidence>
<evidence type="ECO:0000256" key="6">
    <source>
        <dbReference type="SAM" id="Phobius"/>
    </source>
</evidence>
<dbReference type="EMBL" id="LR899011">
    <property type="protein sequence ID" value="CAD7086370.1"/>
    <property type="molecule type" value="Genomic_DNA"/>
</dbReference>
<evidence type="ECO:0000256" key="5">
    <source>
        <dbReference type="ARBA" id="ARBA00023136"/>
    </source>
</evidence>
<dbReference type="GO" id="GO:0005886">
    <property type="term" value="C:plasma membrane"/>
    <property type="evidence" value="ECO:0007669"/>
    <property type="project" value="UniProtKB-SubCell"/>
</dbReference>
<reference evidence="7 8" key="1">
    <citation type="submission" date="2020-11" db="EMBL/GenBank/DDBJ databases">
        <authorList>
            <person name="Wallbank WR R."/>
            <person name="Pardo Diaz C."/>
            <person name="Kozak K."/>
            <person name="Martin S."/>
            <person name="Jiggins C."/>
            <person name="Moest M."/>
            <person name="Warren A I."/>
            <person name="Generalovic N T."/>
            <person name="Byers J.R.P. K."/>
            <person name="Montejo-Kovacevich G."/>
            <person name="Yen C E."/>
        </authorList>
    </citation>
    <scope>NUCLEOTIDE SEQUENCE [LARGE SCALE GENOMIC DNA]</scope>
</reference>
<evidence type="ECO:0000313" key="8">
    <source>
        <dbReference type="Proteomes" id="UP000594454"/>
    </source>
</evidence>
<keyword evidence="4 6" id="KW-1133">Transmembrane helix</keyword>
<evidence type="ECO:0000256" key="2">
    <source>
        <dbReference type="ARBA" id="ARBA00022475"/>
    </source>
</evidence>
<proteinExistence type="predicted"/>
<keyword evidence="5 6" id="KW-0472">Membrane</keyword>
<feature type="transmembrane region" description="Helical" evidence="6">
    <location>
        <begin position="156"/>
        <end position="178"/>
    </location>
</feature>
<feature type="transmembrane region" description="Helical" evidence="6">
    <location>
        <begin position="40"/>
        <end position="65"/>
    </location>
</feature>
<dbReference type="AlphaFoldDB" id="A0A7R8YY16"/>
<name>A0A7R8YY16_HERIL</name>
<dbReference type="InterPro" id="IPR013604">
    <property type="entry name" value="7TM_chemorcpt"/>
</dbReference>
<evidence type="ECO:0000256" key="1">
    <source>
        <dbReference type="ARBA" id="ARBA00004651"/>
    </source>
</evidence>
<gene>
    <name evidence="7" type="ORF">HERILL_LOCUS9149</name>
</gene>
<dbReference type="InParanoid" id="A0A7R8YY16"/>
<dbReference type="Pfam" id="PF08395">
    <property type="entry name" value="7tm_7"/>
    <property type="match status" value="1"/>
</dbReference>
<evidence type="ECO:0008006" key="9">
    <source>
        <dbReference type="Google" id="ProtNLM"/>
    </source>
</evidence>
<evidence type="ECO:0000256" key="4">
    <source>
        <dbReference type="ARBA" id="ARBA00022989"/>
    </source>
</evidence>
<protein>
    <recommendedName>
        <fullName evidence="9">Gustatory receptor</fullName>
    </recommendedName>
</protein>
<keyword evidence="2" id="KW-1003">Cell membrane</keyword>
<comment type="subcellular location">
    <subcellularLocation>
        <location evidence="1">Cell membrane</location>
        <topology evidence="1">Multi-pass membrane protein</topology>
    </subcellularLocation>
</comment>
<keyword evidence="8" id="KW-1185">Reference proteome</keyword>
<organism evidence="7 8">
    <name type="scientific">Hermetia illucens</name>
    <name type="common">Black soldier fly</name>
    <dbReference type="NCBI Taxonomy" id="343691"/>
    <lineage>
        <taxon>Eukaryota</taxon>
        <taxon>Metazoa</taxon>
        <taxon>Ecdysozoa</taxon>
        <taxon>Arthropoda</taxon>
        <taxon>Hexapoda</taxon>
        <taxon>Insecta</taxon>
        <taxon>Pterygota</taxon>
        <taxon>Neoptera</taxon>
        <taxon>Endopterygota</taxon>
        <taxon>Diptera</taxon>
        <taxon>Brachycera</taxon>
        <taxon>Stratiomyomorpha</taxon>
        <taxon>Stratiomyidae</taxon>
        <taxon>Hermetiinae</taxon>
        <taxon>Hermetia</taxon>
    </lineage>
</organism>
<evidence type="ECO:0000313" key="7">
    <source>
        <dbReference type="EMBL" id="CAD7086370.1"/>
    </source>
</evidence>
<feature type="transmembrane region" description="Helical" evidence="6">
    <location>
        <begin position="85"/>
        <end position="102"/>
    </location>
</feature>
<dbReference type="Proteomes" id="UP000594454">
    <property type="component" value="Chromosome 3"/>
</dbReference>
<dbReference type="GO" id="GO:0050909">
    <property type="term" value="P:sensory perception of taste"/>
    <property type="evidence" value="ECO:0007669"/>
    <property type="project" value="InterPro"/>
</dbReference>
<sequence>MFIIIETIRKHKDDLQIWSIMESINLNMNRFLTKQSDNGLITYFALVSVGVLGFGFVSELFIIGASYKVNVTWTKNWLVRFSSNQMIRFSIVHYLFYVVFIMDRMKKIRAELQDTAEQSRYVRGPKSERVIQRRVRQAQKTHQLIRSLKFRIEERFGCMILATMANYFVASTACWYYVVSRVYYGYWVGIIGECGISNCNSVSSGAYLK</sequence>
<accession>A0A7R8YY16</accession>
<keyword evidence="3 6" id="KW-0812">Transmembrane</keyword>